<evidence type="ECO:0000313" key="2">
    <source>
        <dbReference type="Proteomes" id="UP000307702"/>
    </source>
</evidence>
<name>A0A8H2JLA3_9GAMM</name>
<sequence length="318" mass="36139">MKVILSFDTEFSIGGAFNNSLSKPKSHEIFEPQGEPSHVGFRDVLNVLKQNSVRSTFFIEALQTHYFSKNEMGKYIDMLVKQQHDIQLHCHPCWEHFSKPNWKEDLATPPKDYYEGRSLAEIVNSLQFALKAFEQWGIPKPTAFRAGNLMVSTTLYKALKQCDIGLASNIGLPYFLPKEKELQIENCVKNIDGIIELPITSFTSFAGRKKVLTITGCSTQETCSVLKDCYAQGVEYVVILTHVHEFTKGKKRNRVNLTRLNDLCELVNENKEYCFTSFGDLSVNDLTETANLDSIKSNWLAGAITIIENQLNDRLSFY</sequence>
<reference evidence="1 2" key="1">
    <citation type="submission" date="2019-05" db="EMBL/GenBank/DDBJ databases">
        <title>Colwellia ponticola sp. nov., isolated from seawater.</title>
        <authorList>
            <person name="Yoon J.-H."/>
        </authorList>
    </citation>
    <scope>NUCLEOTIDE SEQUENCE [LARGE SCALE GENOMIC DNA]</scope>
    <source>
        <strain evidence="1 2">OISW-25</strain>
    </source>
</reference>
<comment type="caution">
    <text evidence="1">The sequence shown here is derived from an EMBL/GenBank/DDBJ whole genome shotgun (WGS) entry which is preliminary data.</text>
</comment>
<dbReference type="RefSeq" id="WP_138622684.1">
    <property type="nucleotide sequence ID" value="NZ_SZVP01000007.1"/>
</dbReference>
<gene>
    <name evidence="1" type="ORF">FCS21_09290</name>
</gene>
<dbReference type="SUPFAM" id="SSF88713">
    <property type="entry name" value="Glycoside hydrolase/deacetylase"/>
    <property type="match status" value="1"/>
</dbReference>
<organism evidence="1 2">
    <name type="scientific">Colwellia ponticola</name>
    <dbReference type="NCBI Taxonomy" id="2304625"/>
    <lineage>
        <taxon>Bacteria</taxon>
        <taxon>Pseudomonadati</taxon>
        <taxon>Pseudomonadota</taxon>
        <taxon>Gammaproteobacteria</taxon>
        <taxon>Alteromonadales</taxon>
        <taxon>Colwelliaceae</taxon>
        <taxon>Colwellia</taxon>
    </lineage>
</organism>
<evidence type="ECO:0000313" key="1">
    <source>
        <dbReference type="EMBL" id="TMM45275.1"/>
    </source>
</evidence>
<dbReference type="Proteomes" id="UP000307702">
    <property type="component" value="Unassembled WGS sequence"/>
</dbReference>
<accession>A0A8H2JLA3</accession>
<dbReference type="EMBL" id="SZVP01000007">
    <property type="protein sequence ID" value="TMM45275.1"/>
    <property type="molecule type" value="Genomic_DNA"/>
</dbReference>
<dbReference type="AlphaFoldDB" id="A0A8H2JLA3"/>
<keyword evidence="2" id="KW-1185">Reference proteome</keyword>
<dbReference type="OrthoDB" id="8597776at2"/>
<proteinExistence type="predicted"/>
<protein>
    <submittedName>
        <fullName evidence="1">Polysaccharide deacetylase</fullName>
    </submittedName>
</protein>
<dbReference type="Gene3D" id="3.20.20.370">
    <property type="entry name" value="Glycoside hydrolase/deacetylase"/>
    <property type="match status" value="1"/>
</dbReference>
<dbReference type="InterPro" id="IPR011330">
    <property type="entry name" value="Glyco_hydro/deAcase_b/a-brl"/>
</dbReference>
<dbReference type="GO" id="GO:0005975">
    <property type="term" value="P:carbohydrate metabolic process"/>
    <property type="evidence" value="ECO:0007669"/>
    <property type="project" value="InterPro"/>
</dbReference>